<name>A0A2T0RDZ0_9ACTN</name>
<evidence type="ECO:0000259" key="1">
    <source>
        <dbReference type="PROSITE" id="PS50801"/>
    </source>
</evidence>
<keyword evidence="3" id="KW-1185">Reference proteome</keyword>
<proteinExistence type="predicted"/>
<dbReference type="EMBL" id="PVZG01000034">
    <property type="protein sequence ID" value="PRY19363.1"/>
    <property type="molecule type" value="Genomic_DNA"/>
</dbReference>
<dbReference type="CDD" id="cd07043">
    <property type="entry name" value="STAS_anti-anti-sigma_factors"/>
    <property type="match status" value="1"/>
</dbReference>
<organism evidence="2 3">
    <name type="scientific">Pseudosporangium ferrugineum</name>
    <dbReference type="NCBI Taxonomy" id="439699"/>
    <lineage>
        <taxon>Bacteria</taxon>
        <taxon>Bacillati</taxon>
        <taxon>Actinomycetota</taxon>
        <taxon>Actinomycetes</taxon>
        <taxon>Micromonosporales</taxon>
        <taxon>Micromonosporaceae</taxon>
        <taxon>Pseudosporangium</taxon>
    </lineage>
</organism>
<reference evidence="2 3" key="1">
    <citation type="submission" date="2018-03" db="EMBL/GenBank/DDBJ databases">
        <title>Genomic Encyclopedia of Archaeal and Bacterial Type Strains, Phase II (KMG-II): from individual species to whole genera.</title>
        <authorList>
            <person name="Goeker M."/>
        </authorList>
    </citation>
    <scope>NUCLEOTIDE SEQUENCE [LARGE SCALE GENOMIC DNA]</scope>
    <source>
        <strain evidence="2 3">DSM 45348</strain>
    </source>
</reference>
<accession>A0A2T0RDZ0</accession>
<dbReference type="InterPro" id="IPR002645">
    <property type="entry name" value="STAS_dom"/>
</dbReference>
<dbReference type="SUPFAM" id="SSF52091">
    <property type="entry name" value="SpoIIaa-like"/>
    <property type="match status" value="1"/>
</dbReference>
<sequence length="105" mass="11148">MDQDDPESIFSATTSVAGDRVTVVVTGEVDMSTADGMFRAATDEPAARVTLDLRGVTFFDSAAIHTLIRLAERYPAALAVLPSPQVLRVLDISGLSGQPWLVKTG</sequence>
<evidence type="ECO:0000313" key="3">
    <source>
        <dbReference type="Proteomes" id="UP000239209"/>
    </source>
</evidence>
<dbReference type="AlphaFoldDB" id="A0A2T0RDZ0"/>
<feature type="domain" description="STAS" evidence="1">
    <location>
        <begin position="10"/>
        <end position="105"/>
    </location>
</feature>
<dbReference type="RefSeq" id="WP_245908722.1">
    <property type="nucleotide sequence ID" value="NZ_PVZG01000034.1"/>
</dbReference>
<protein>
    <submittedName>
        <fullName evidence="2">Anti-anti-sigma factor</fullName>
    </submittedName>
</protein>
<dbReference type="InterPro" id="IPR058548">
    <property type="entry name" value="MlaB-like_STAS"/>
</dbReference>
<dbReference type="Proteomes" id="UP000239209">
    <property type="component" value="Unassembled WGS sequence"/>
</dbReference>
<gene>
    <name evidence="2" type="ORF">CLV70_13415</name>
</gene>
<evidence type="ECO:0000313" key="2">
    <source>
        <dbReference type="EMBL" id="PRY19363.1"/>
    </source>
</evidence>
<dbReference type="Pfam" id="PF13466">
    <property type="entry name" value="STAS_2"/>
    <property type="match status" value="1"/>
</dbReference>
<dbReference type="InterPro" id="IPR036513">
    <property type="entry name" value="STAS_dom_sf"/>
</dbReference>
<dbReference type="PROSITE" id="PS50801">
    <property type="entry name" value="STAS"/>
    <property type="match status" value="1"/>
</dbReference>
<comment type="caution">
    <text evidence="2">The sequence shown here is derived from an EMBL/GenBank/DDBJ whole genome shotgun (WGS) entry which is preliminary data.</text>
</comment>
<dbReference type="Gene3D" id="3.30.750.24">
    <property type="entry name" value="STAS domain"/>
    <property type="match status" value="1"/>
</dbReference>